<keyword evidence="2" id="KW-1185">Reference proteome</keyword>
<dbReference type="InterPro" id="IPR032053">
    <property type="entry name" value="Ribosomal_mS34"/>
</dbReference>
<feature type="compositionally biased region" description="Low complexity" evidence="1">
    <location>
        <begin position="29"/>
        <end position="45"/>
    </location>
</feature>
<proteinExistence type="predicted"/>
<dbReference type="KEGG" id="cmax:111500023"/>
<dbReference type="Pfam" id="PF16053">
    <property type="entry name" value="MRP-S34"/>
    <property type="match status" value="1"/>
</dbReference>
<gene>
    <name evidence="3" type="primary">LOC111500023</name>
</gene>
<dbReference type="PANTHER" id="PTHR35316:SF1">
    <property type="entry name" value="28S RIBOSOMAL S34 PROTEIN"/>
    <property type="match status" value="1"/>
</dbReference>
<feature type="region of interest" description="Disordered" evidence="1">
    <location>
        <begin position="29"/>
        <end position="48"/>
    </location>
</feature>
<dbReference type="PANTHER" id="PTHR35316">
    <property type="entry name" value="28S RIBOSOMAL S34 PROTEIN"/>
    <property type="match status" value="1"/>
</dbReference>
<evidence type="ECO:0000313" key="3">
    <source>
        <dbReference type="RefSeq" id="XP_023007567.1"/>
    </source>
</evidence>
<feature type="region of interest" description="Disordered" evidence="1">
    <location>
        <begin position="132"/>
        <end position="156"/>
    </location>
</feature>
<organism evidence="2 3">
    <name type="scientific">Cucurbita maxima</name>
    <name type="common">Pumpkin</name>
    <name type="synonym">Winter squash</name>
    <dbReference type="NCBI Taxonomy" id="3661"/>
    <lineage>
        <taxon>Eukaryota</taxon>
        <taxon>Viridiplantae</taxon>
        <taxon>Streptophyta</taxon>
        <taxon>Embryophyta</taxon>
        <taxon>Tracheophyta</taxon>
        <taxon>Spermatophyta</taxon>
        <taxon>Magnoliopsida</taxon>
        <taxon>eudicotyledons</taxon>
        <taxon>Gunneridae</taxon>
        <taxon>Pentapetalae</taxon>
        <taxon>rosids</taxon>
        <taxon>fabids</taxon>
        <taxon>Cucurbitales</taxon>
        <taxon>Cucurbitaceae</taxon>
        <taxon>Cucurbiteae</taxon>
        <taxon>Cucurbita</taxon>
    </lineage>
</organism>
<dbReference type="RefSeq" id="XP_023007567.1">
    <property type="nucleotide sequence ID" value="XM_023151799.1"/>
</dbReference>
<evidence type="ECO:0000313" key="2">
    <source>
        <dbReference type="Proteomes" id="UP000504608"/>
    </source>
</evidence>
<dbReference type="GO" id="GO:0003735">
    <property type="term" value="F:structural constituent of ribosome"/>
    <property type="evidence" value="ECO:0007669"/>
    <property type="project" value="InterPro"/>
</dbReference>
<dbReference type="AlphaFoldDB" id="A0A6J1KZ28"/>
<dbReference type="Proteomes" id="UP000504608">
    <property type="component" value="Unplaced"/>
</dbReference>
<evidence type="ECO:0000256" key="1">
    <source>
        <dbReference type="SAM" id="MobiDB-lite"/>
    </source>
</evidence>
<sequence length="156" mass="17196">MAVANRTTISRALDFSRLASSFIRNFSTSTLSTSSSDPSASAAASKNKRRKKKKNLFEVIQFLPNWGVGYHVAKAHWDEISYQITKINLYKNGTHGKAWGIAHKNGAPIAEAPKKISGVHKRCWKYIPSLSRSSENEPTTMTNLGESNPSAEVQTS</sequence>
<protein>
    <submittedName>
        <fullName evidence="3">Uncharacterized protein LOC111500023</fullName>
    </submittedName>
</protein>
<reference evidence="3" key="1">
    <citation type="submission" date="2025-08" db="UniProtKB">
        <authorList>
            <consortium name="RefSeq"/>
        </authorList>
    </citation>
    <scope>IDENTIFICATION</scope>
    <source>
        <tissue evidence="3">Young leaves</tissue>
    </source>
</reference>
<name>A0A6J1KZ28_CUCMA</name>
<dbReference type="OrthoDB" id="16434at2759"/>
<dbReference type="GO" id="GO:0005739">
    <property type="term" value="C:mitochondrion"/>
    <property type="evidence" value="ECO:0007669"/>
    <property type="project" value="InterPro"/>
</dbReference>
<dbReference type="GeneID" id="111500023"/>
<accession>A0A6J1KZ28</accession>